<gene>
    <name evidence="1" type="ORF">COX38_02470</name>
</gene>
<evidence type="ECO:0000313" key="1">
    <source>
        <dbReference type="EMBL" id="PIP22103.1"/>
    </source>
</evidence>
<organism evidence="1 2">
    <name type="scientific">Candidatus Nealsonbacteria bacterium CG23_combo_of_CG06-09_8_20_14_all_39_25</name>
    <dbReference type="NCBI Taxonomy" id="1974723"/>
    <lineage>
        <taxon>Bacteria</taxon>
        <taxon>Candidatus Nealsoniibacteriota</taxon>
    </lineage>
</organism>
<evidence type="ECO:0000313" key="2">
    <source>
        <dbReference type="Proteomes" id="UP000229054"/>
    </source>
</evidence>
<dbReference type="EMBL" id="PCRN01000083">
    <property type="protein sequence ID" value="PIP22103.1"/>
    <property type="molecule type" value="Genomic_DNA"/>
</dbReference>
<comment type="caution">
    <text evidence="1">The sequence shown here is derived from an EMBL/GenBank/DDBJ whole genome shotgun (WGS) entry which is preliminary data.</text>
</comment>
<proteinExistence type="predicted"/>
<sequence>MRIKESKNLTYTKTPFDYFEPWEKVEPEKCILEDFHSLNAKLELIFKNGTHGFIEAKNREGGLEIDKLEEGLKNFIDRTYEDILNTNIL</sequence>
<dbReference type="Proteomes" id="UP000229054">
    <property type="component" value="Unassembled WGS sequence"/>
</dbReference>
<accession>A0A2G9YTM8</accession>
<dbReference type="AlphaFoldDB" id="A0A2G9YTM8"/>
<protein>
    <submittedName>
        <fullName evidence="1">Uncharacterized protein</fullName>
    </submittedName>
</protein>
<reference evidence="1 2" key="1">
    <citation type="submission" date="2017-09" db="EMBL/GenBank/DDBJ databases">
        <title>Depth-based differentiation of microbial function through sediment-hosted aquifers and enrichment of novel symbionts in the deep terrestrial subsurface.</title>
        <authorList>
            <person name="Probst A.J."/>
            <person name="Ladd B."/>
            <person name="Jarett J.K."/>
            <person name="Geller-Mcgrath D.E."/>
            <person name="Sieber C.M."/>
            <person name="Emerson J.B."/>
            <person name="Anantharaman K."/>
            <person name="Thomas B.C."/>
            <person name="Malmstrom R."/>
            <person name="Stieglmeier M."/>
            <person name="Klingl A."/>
            <person name="Woyke T."/>
            <person name="Ryan C.M."/>
            <person name="Banfield J.F."/>
        </authorList>
    </citation>
    <scope>NUCLEOTIDE SEQUENCE [LARGE SCALE GENOMIC DNA]</scope>
    <source>
        <strain evidence="1">CG23_combo_of_CG06-09_8_20_14_all_39_25</strain>
    </source>
</reference>
<name>A0A2G9YTM8_9BACT</name>